<evidence type="ECO:0000313" key="9">
    <source>
        <dbReference type="EnsemblMetazoa" id="PPAI008091-PA"/>
    </source>
</evidence>
<dbReference type="EMBL" id="AJVK01063206">
    <property type="status" value="NOT_ANNOTATED_CDS"/>
    <property type="molecule type" value="Genomic_DNA"/>
</dbReference>
<dbReference type="GO" id="GO:0004252">
    <property type="term" value="F:serine-type endopeptidase activity"/>
    <property type="evidence" value="ECO:0007669"/>
    <property type="project" value="InterPro"/>
</dbReference>
<keyword evidence="4" id="KW-0378">Hydrolase</keyword>
<name>A0A1B0DIV4_PHLPP</name>
<dbReference type="CDD" id="cd00190">
    <property type="entry name" value="Tryp_SPc"/>
    <property type="match status" value="1"/>
</dbReference>
<dbReference type="PROSITE" id="PS50240">
    <property type="entry name" value="TRYPSIN_DOM"/>
    <property type="match status" value="1"/>
</dbReference>
<dbReference type="SUPFAM" id="SSF50494">
    <property type="entry name" value="Trypsin-like serine proteases"/>
    <property type="match status" value="1"/>
</dbReference>
<evidence type="ECO:0000313" key="10">
    <source>
        <dbReference type="Proteomes" id="UP000092462"/>
    </source>
</evidence>
<dbReference type="PANTHER" id="PTHR24264:SF65">
    <property type="entry name" value="SRCR DOMAIN-CONTAINING PROTEIN"/>
    <property type="match status" value="1"/>
</dbReference>
<keyword evidence="2" id="KW-0964">Secreted</keyword>
<dbReference type="Gene3D" id="2.40.10.10">
    <property type="entry name" value="Trypsin-like serine proteases"/>
    <property type="match status" value="2"/>
</dbReference>
<evidence type="ECO:0000256" key="1">
    <source>
        <dbReference type="ARBA" id="ARBA00004613"/>
    </source>
</evidence>
<keyword evidence="5" id="KW-0720">Serine protease</keyword>
<organism evidence="9 10">
    <name type="scientific">Phlebotomus papatasi</name>
    <name type="common">Sandfly</name>
    <dbReference type="NCBI Taxonomy" id="29031"/>
    <lineage>
        <taxon>Eukaryota</taxon>
        <taxon>Metazoa</taxon>
        <taxon>Ecdysozoa</taxon>
        <taxon>Arthropoda</taxon>
        <taxon>Hexapoda</taxon>
        <taxon>Insecta</taxon>
        <taxon>Pterygota</taxon>
        <taxon>Neoptera</taxon>
        <taxon>Endopterygota</taxon>
        <taxon>Diptera</taxon>
        <taxon>Nematocera</taxon>
        <taxon>Psychodoidea</taxon>
        <taxon>Psychodidae</taxon>
        <taxon>Phlebotomus</taxon>
        <taxon>Phlebotomus</taxon>
    </lineage>
</organism>
<dbReference type="GO" id="GO:0005615">
    <property type="term" value="C:extracellular space"/>
    <property type="evidence" value="ECO:0007669"/>
    <property type="project" value="TreeGrafter"/>
</dbReference>
<comment type="subcellular location">
    <subcellularLocation>
        <location evidence="1">Secreted</location>
    </subcellularLocation>
</comment>
<dbReference type="InterPro" id="IPR001254">
    <property type="entry name" value="Trypsin_dom"/>
</dbReference>
<dbReference type="Pfam" id="PF00089">
    <property type="entry name" value="Trypsin"/>
    <property type="match status" value="1"/>
</dbReference>
<evidence type="ECO:0000256" key="2">
    <source>
        <dbReference type="ARBA" id="ARBA00022525"/>
    </source>
</evidence>
<dbReference type="PROSITE" id="PS00134">
    <property type="entry name" value="TRYPSIN_HIS"/>
    <property type="match status" value="1"/>
</dbReference>
<dbReference type="GO" id="GO:0006508">
    <property type="term" value="P:proteolysis"/>
    <property type="evidence" value="ECO:0007669"/>
    <property type="project" value="UniProtKB-KW"/>
</dbReference>
<dbReference type="AlphaFoldDB" id="A0A1B0DIV4"/>
<proteinExistence type="inferred from homology"/>
<keyword evidence="6" id="KW-1015">Disulfide bond</keyword>
<sequence length="279" mass="31743">MKPSIRNSPILIDSAEDSQSGAQIDGARLWVGDLRIVGGYNATPGEFPHMISIQQANNKNSKVHICGGSIVSEIWVLTAAHCFMESEYLIQTRKIFVIAGAWDFSEPSQYQQEVLVDKGIRYPLYRNKTLSHDIALVWNEWVKIVILPDRDTPPKGNAVLSGWGLINVKEQVYPNILQRLYMRILTMKECYTTLMPFKRHDELHLEMNICTKSYTDRQYGCTADSGGPLGTWDGDNFIQLGVFSWTMYPCGRRGSPGIFVRVSKYVVWIRRVIATYTKI</sequence>
<dbReference type="InterPro" id="IPR009003">
    <property type="entry name" value="Peptidase_S1_PA"/>
</dbReference>
<dbReference type="PRINTS" id="PR00722">
    <property type="entry name" value="CHYMOTRYPSIN"/>
</dbReference>
<evidence type="ECO:0000256" key="7">
    <source>
        <dbReference type="ARBA" id="ARBA00024195"/>
    </source>
</evidence>
<evidence type="ECO:0000256" key="5">
    <source>
        <dbReference type="ARBA" id="ARBA00022825"/>
    </source>
</evidence>
<dbReference type="SMART" id="SM00020">
    <property type="entry name" value="Tryp_SPc"/>
    <property type="match status" value="1"/>
</dbReference>
<keyword evidence="3" id="KW-0645">Protease</keyword>
<dbReference type="VEuPathDB" id="VectorBase:PPAPM1_006583"/>
<evidence type="ECO:0000259" key="8">
    <source>
        <dbReference type="PROSITE" id="PS50240"/>
    </source>
</evidence>
<evidence type="ECO:0000256" key="3">
    <source>
        <dbReference type="ARBA" id="ARBA00022670"/>
    </source>
</evidence>
<evidence type="ECO:0000256" key="4">
    <source>
        <dbReference type="ARBA" id="ARBA00022801"/>
    </source>
</evidence>
<protein>
    <recommendedName>
        <fullName evidence="8">Peptidase S1 domain-containing protein</fullName>
    </recommendedName>
</protein>
<dbReference type="FunFam" id="2.40.10.10:FF:000068">
    <property type="entry name" value="transmembrane protease serine 2"/>
    <property type="match status" value="1"/>
</dbReference>
<dbReference type="InterPro" id="IPR001314">
    <property type="entry name" value="Peptidase_S1A"/>
</dbReference>
<dbReference type="Proteomes" id="UP000092462">
    <property type="component" value="Unassembled WGS sequence"/>
</dbReference>
<keyword evidence="10" id="KW-1185">Reference proteome</keyword>
<comment type="similarity">
    <text evidence="7">Belongs to the peptidase S1 family. CLIP subfamily.</text>
</comment>
<dbReference type="VEuPathDB" id="VectorBase:PPAI008091"/>
<dbReference type="InterPro" id="IPR043504">
    <property type="entry name" value="Peptidase_S1_PA_chymotrypsin"/>
</dbReference>
<feature type="domain" description="Peptidase S1" evidence="8">
    <location>
        <begin position="36"/>
        <end position="274"/>
    </location>
</feature>
<dbReference type="PANTHER" id="PTHR24264">
    <property type="entry name" value="TRYPSIN-RELATED"/>
    <property type="match status" value="1"/>
</dbReference>
<accession>A0A1B0DIV4</accession>
<dbReference type="EnsemblMetazoa" id="PPAI008091-RA">
    <property type="protein sequence ID" value="PPAI008091-PA"/>
    <property type="gene ID" value="PPAI008091"/>
</dbReference>
<dbReference type="InterPro" id="IPR018114">
    <property type="entry name" value="TRYPSIN_HIS"/>
</dbReference>
<evidence type="ECO:0000256" key="6">
    <source>
        <dbReference type="ARBA" id="ARBA00023157"/>
    </source>
</evidence>
<reference evidence="9" key="1">
    <citation type="submission" date="2022-08" db="UniProtKB">
        <authorList>
            <consortium name="EnsemblMetazoa"/>
        </authorList>
    </citation>
    <scope>IDENTIFICATION</scope>
    <source>
        <strain evidence="9">Israel</strain>
    </source>
</reference>
<dbReference type="InterPro" id="IPR050127">
    <property type="entry name" value="Serine_Proteases_S1"/>
</dbReference>